<dbReference type="InterPro" id="IPR036770">
    <property type="entry name" value="Ankyrin_rpt-contain_sf"/>
</dbReference>
<keyword evidence="4" id="KW-0638">Presynaptic neurotoxin</keyword>
<evidence type="ECO:0000256" key="1">
    <source>
        <dbReference type="ARBA" id="ARBA00004175"/>
    </source>
</evidence>
<keyword evidence="5" id="KW-1053">Target membrane</keyword>
<feature type="non-terminal residue" evidence="7">
    <location>
        <position position="1"/>
    </location>
</feature>
<dbReference type="EMBL" id="GBZX01001865">
    <property type="protein sequence ID" value="JAG90875.1"/>
    <property type="molecule type" value="mRNA"/>
</dbReference>
<evidence type="ECO:0000256" key="3">
    <source>
        <dbReference type="ARBA" id="ARBA00022537"/>
    </source>
</evidence>
<evidence type="ECO:0000256" key="4">
    <source>
        <dbReference type="ARBA" id="ARBA00023028"/>
    </source>
</evidence>
<accession>A0A0C9R1K0</accession>
<dbReference type="SUPFAM" id="SSF48403">
    <property type="entry name" value="Ankyrin repeat"/>
    <property type="match status" value="1"/>
</dbReference>
<name>A0A0C9R1K0_AMBAM</name>
<dbReference type="GO" id="GO:0044231">
    <property type="term" value="C:host cell presynaptic membrane"/>
    <property type="evidence" value="ECO:0007669"/>
    <property type="project" value="UniProtKB-KW"/>
</dbReference>
<dbReference type="InterPro" id="IPR002110">
    <property type="entry name" value="Ankyrin_rpt"/>
</dbReference>
<feature type="non-terminal residue" evidence="7">
    <location>
        <position position="233"/>
    </location>
</feature>
<keyword evidence="2" id="KW-0268">Exocytosis</keyword>
<dbReference type="Gene3D" id="1.25.40.20">
    <property type="entry name" value="Ankyrin repeat-containing domain"/>
    <property type="match status" value="1"/>
</dbReference>
<evidence type="ECO:0000256" key="5">
    <source>
        <dbReference type="ARBA" id="ARBA00023298"/>
    </source>
</evidence>
<evidence type="ECO:0000256" key="6">
    <source>
        <dbReference type="PROSITE-ProRule" id="PRU00023"/>
    </source>
</evidence>
<keyword evidence="5" id="KW-0472">Membrane</keyword>
<sequence>NMCWEACQKGDGQPLLHRAVLFNRPSIVKTILQNIPYGQSIDTLLDQHHRTALHYAYGMRNGEHLVQLLMNAGCSEHTLDRIGKEPLDFKVHCGSPAMETLLRHIRNKVPFEESRVWNSAGHRKIKSKCCQGASECNERPVLPHKVHALTCGCQATNVPDVNKTIWCAILKSSVFLAQAGNFLTQSPTLLSGFFQVCFQIASLWCSFSWHFKDAPQLRIHETFWIGISPHSIL</sequence>
<keyword evidence="3" id="KW-1052">Target cell membrane</keyword>
<evidence type="ECO:0000256" key="2">
    <source>
        <dbReference type="ARBA" id="ARBA00022483"/>
    </source>
</evidence>
<keyword evidence="6" id="KW-0040">ANK repeat</keyword>
<feature type="repeat" description="ANK" evidence="6">
    <location>
        <begin position="48"/>
        <end position="81"/>
    </location>
</feature>
<dbReference type="Pfam" id="PF00023">
    <property type="entry name" value="Ank"/>
    <property type="match status" value="1"/>
</dbReference>
<dbReference type="GO" id="GO:0006887">
    <property type="term" value="P:exocytosis"/>
    <property type="evidence" value="ECO:0007669"/>
    <property type="project" value="UniProtKB-KW"/>
</dbReference>
<reference evidence="7" key="1">
    <citation type="journal article" date="2015" name="PLoS ONE">
        <title>An Insight into the Sialome of the Lone Star Tick, Amblyomma americanum, with a Glimpse on Its Time Dependent Gene Expression.</title>
        <authorList>
            <person name="Karim S."/>
            <person name="Ribeiro J.M."/>
        </authorList>
    </citation>
    <scope>NUCLEOTIDE SEQUENCE</scope>
    <source>
        <tissue evidence="7">Salivary gland</tissue>
    </source>
</reference>
<keyword evidence="4" id="KW-0800">Toxin</keyword>
<protein>
    <submittedName>
        <fullName evidence="7">Uncharacterized protein</fullName>
    </submittedName>
</protein>
<comment type="subcellular location">
    <subcellularLocation>
        <location evidence="1">Target cell membrane</location>
    </subcellularLocation>
</comment>
<dbReference type="AlphaFoldDB" id="A0A0C9R1K0"/>
<dbReference type="PROSITE" id="PS50088">
    <property type="entry name" value="ANK_REPEAT"/>
    <property type="match status" value="1"/>
</dbReference>
<organism evidence="7">
    <name type="scientific">Amblyomma americanum</name>
    <name type="common">Lone star tick</name>
    <dbReference type="NCBI Taxonomy" id="6943"/>
    <lineage>
        <taxon>Eukaryota</taxon>
        <taxon>Metazoa</taxon>
        <taxon>Ecdysozoa</taxon>
        <taxon>Arthropoda</taxon>
        <taxon>Chelicerata</taxon>
        <taxon>Arachnida</taxon>
        <taxon>Acari</taxon>
        <taxon>Parasitiformes</taxon>
        <taxon>Ixodida</taxon>
        <taxon>Ixodoidea</taxon>
        <taxon>Ixodidae</taxon>
        <taxon>Amblyomminae</taxon>
        <taxon>Amblyomma</taxon>
    </lineage>
</organism>
<evidence type="ECO:0000313" key="7">
    <source>
        <dbReference type="EMBL" id="JAG90875.1"/>
    </source>
</evidence>
<keyword evidence="4" id="KW-0528">Neurotoxin</keyword>
<proteinExistence type="evidence at transcript level"/>
<dbReference type="GO" id="GO:0044218">
    <property type="term" value="C:other organism cell membrane"/>
    <property type="evidence" value="ECO:0007669"/>
    <property type="project" value="UniProtKB-KW"/>
</dbReference>